<dbReference type="Ensembl" id="ENSHHUT00000032113.1">
    <property type="protein sequence ID" value="ENSHHUP00000030834.1"/>
    <property type="gene ID" value="ENSHHUG00000019543.1"/>
</dbReference>
<dbReference type="PANTHER" id="PTHR16146:SF46">
    <property type="entry name" value="INTELECTIN-1A-RELATED"/>
    <property type="match status" value="1"/>
</dbReference>
<name>A0A4W5LYZ2_9TELE</name>
<evidence type="ECO:0008006" key="5">
    <source>
        <dbReference type="Google" id="ProtNLM"/>
    </source>
</evidence>
<dbReference type="PANTHER" id="PTHR16146">
    <property type="entry name" value="INTELECTIN"/>
    <property type="match status" value="1"/>
</dbReference>
<dbReference type="SUPFAM" id="SSF56496">
    <property type="entry name" value="Fibrinogen C-terminal domain-like"/>
    <property type="match status" value="1"/>
</dbReference>
<accession>A0A4W5LYZ2</accession>
<reference evidence="4" key="1">
    <citation type="submission" date="2018-06" db="EMBL/GenBank/DDBJ databases">
        <title>Genome assembly of Danube salmon.</title>
        <authorList>
            <person name="Macqueen D.J."/>
            <person name="Gundappa M.K."/>
        </authorList>
    </citation>
    <scope>NUCLEOTIDE SEQUENCE [LARGE SCALE GENOMIC DNA]</scope>
</reference>
<reference evidence="3" key="3">
    <citation type="submission" date="2025-09" db="UniProtKB">
        <authorList>
            <consortium name="Ensembl"/>
        </authorList>
    </citation>
    <scope>IDENTIFICATION</scope>
</reference>
<dbReference type="GO" id="GO:0005615">
    <property type="term" value="C:extracellular space"/>
    <property type="evidence" value="ECO:0007669"/>
    <property type="project" value="TreeGrafter"/>
</dbReference>
<dbReference type="FunFam" id="3.90.215.10:FF:000015">
    <property type="entry name" value="Intelectin 2"/>
    <property type="match status" value="1"/>
</dbReference>
<protein>
    <recommendedName>
        <fullName evidence="5">Fibrinogen C-terminal domain-containing protein</fullName>
    </recommendedName>
</protein>
<feature type="region of interest" description="Disordered" evidence="2">
    <location>
        <begin position="112"/>
        <end position="132"/>
    </location>
</feature>
<evidence type="ECO:0000313" key="3">
    <source>
        <dbReference type="Ensembl" id="ENSHHUP00000030834.1"/>
    </source>
</evidence>
<reference evidence="3" key="2">
    <citation type="submission" date="2025-08" db="UniProtKB">
        <authorList>
            <consortium name="Ensembl"/>
        </authorList>
    </citation>
    <scope>IDENTIFICATION</scope>
</reference>
<dbReference type="GeneTree" id="ENSGT00940000154757"/>
<dbReference type="Proteomes" id="UP000314982">
    <property type="component" value="Unassembled WGS sequence"/>
</dbReference>
<organism evidence="3 4">
    <name type="scientific">Hucho hucho</name>
    <name type="common">huchen</name>
    <dbReference type="NCBI Taxonomy" id="62062"/>
    <lineage>
        <taxon>Eukaryota</taxon>
        <taxon>Metazoa</taxon>
        <taxon>Chordata</taxon>
        <taxon>Craniata</taxon>
        <taxon>Vertebrata</taxon>
        <taxon>Euteleostomi</taxon>
        <taxon>Actinopterygii</taxon>
        <taxon>Neopterygii</taxon>
        <taxon>Teleostei</taxon>
        <taxon>Protacanthopterygii</taxon>
        <taxon>Salmoniformes</taxon>
        <taxon>Salmonidae</taxon>
        <taxon>Salmoninae</taxon>
        <taxon>Hucho</taxon>
    </lineage>
</organism>
<keyword evidence="1" id="KW-1015">Disulfide bond</keyword>
<evidence type="ECO:0000256" key="2">
    <source>
        <dbReference type="SAM" id="MobiDB-lite"/>
    </source>
</evidence>
<dbReference type="AlphaFoldDB" id="A0A4W5LYZ2"/>
<sequence>GQSLLDLCYSPLGGLAGCVGLRQQHLASIHTHSHLHVSILSFETEPVARSCKEIRDRYDQHEDDGLYYLTTASGVMYQTFSDMTTAGSWTLVASVHENNIYGKCEVGNRWSSQQGSNPRVWPGAQPPTTSKSPGYYDTMAEDMSVKRFLTLQRGNQLFKCCPVRYNVGSCNRGPTYGPKPINLFKPGVITFRAINNERAAMAICSGVKPTGCNSEHYGIGGGGHLPGAAPILGCPLTGMSMDMAQAGVHLRRSLKLPCLFYH</sequence>
<dbReference type="GO" id="GO:0070492">
    <property type="term" value="F:oligosaccharide binding"/>
    <property type="evidence" value="ECO:0007669"/>
    <property type="project" value="TreeGrafter"/>
</dbReference>
<proteinExistence type="predicted"/>
<dbReference type="InterPro" id="IPR036056">
    <property type="entry name" value="Fibrinogen-like_C"/>
</dbReference>
<keyword evidence="4" id="KW-1185">Reference proteome</keyword>
<dbReference type="STRING" id="62062.ENSHHUP00000030834"/>
<evidence type="ECO:0000313" key="4">
    <source>
        <dbReference type="Proteomes" id="UP000314982"/>
    </source>
</evidence>
<evidence type="ECO:0000256" key="1">
    <source>
        <dbReference type="ARBA" id="ARBA00023157"/>
    </source>
</evidence>